<name>A0ABY7V9N2_9GAMM</name>
<gene>
    <name evidence="2" type="ORF">H3N35_18795</name>
</gene>
<proteinExistence type="predicted"/>
<dbReference type="EMBL" id="CP059693">
    <property type="protein sequence ID" value="WDE10310.1"/>
    <property type="molecule type" value="Genomic_DNA"/>
</dbReference>
<dbReference type="Pfam" id="PF08845">
    <property type="entry name" value="SymE_toxin"/>
    <property type="match status" value="1"/>
</dbReference>
<dbReference type="InterPro" id="IPR014944">
    <property type="entry name" value="Toxin_SymE-like"/>
</dbReference>
<protein>
    <submittedName>
        <fullName evidence="2">Type I addiction module toxin, SymE family</fullName>
    </submittedName>
</protein>
<keyword evidence="3" id="KW-1185">Reference proteome</keyword>
<dbReference type="RefSeq" id="WP_274050344.1">
    <property type="nucleotide sequence ID" value="NZ_CP059693.1"/>
</dbReference>
<reference evidence="2 3" key="1">
    <citation type="journal article" date="2022" name="Mar. Drugs">
        <title>Bioassay-Guided Fractionation Leads to the Detection of Cholic Acid Generated by the Rare Thalassomonas sp.</title>
        <authorList>
            <person name="Pheiffer F."/>
            <person name="Schneider Y.K."/>
            <person name="Hansen E.H."/>
            <person name="Andersen J.H."/>
            <person name="Isaksson J."/>
            <person name="Busche T."/>
            <person name="R C."/>
            <person name="Kalinowski J."/>
            <person name="Zyl L.V."/>
            <person name="Trindade M."/>
        </authorList>
    </citation>
    <scope>NUCLEOTIDE SEQUENCE [LARGE SCALE GENOMIC DNA]</scope>
    <source>
        <strain evidence="2 3">A5K-61T</strain>
    </source>
</reference>
<accession>A0ABY7V9N2</accession>
<evidence type="ECO:0000313" key="3">
    <source>
        <dbReference type="Proteomes" id="UP001215231"/>
    </source>
</evidence>
<evidence type="ECO:0000259" key="1">
    <source>
        <dbReference type="Pfam" id="PF08845"/>
    </source>
</evidence>
<dbReference type="Proteomes" id="UP001215231">
    <property type="component" value="Chromosome"/>
</dbReference>
<feature type="domain" description="Toxin SymE-like" evidence="1">
    <location>
        <begin position="21"/>
        <end position="83"/>
    </location>
</feature>
<sequence length="90" mass="9906">MAEYHHTSELCPKKAKYPTTRQLTVLETVLNSVVKVRGAGMNYLPVNLQPCLVLQGKWLHEAGFPIGQKVTVTVEKDSLVLTPVSVSSKT</sequence>
<evidence type="ECO:0000313" key="2">
    <source>
        <dbReference type="EMBL" id="WDE10310.1"/>
    </source>
</evidence>
<organism evidence="2 3">
    <name type="scientific">Thalassomonas haliotis</name>
    <dbReference type="NCBI Taxonomy" id="485448"/>
    <lineage>
        <taxon>Bacteria</taxon>
        <taxon>Pseudomonadati</taxon>
        <taxon>Pseudomonadota</taxon>
        <taxon>Gammaproteobacteria</taxon>
        <taxon>Alteromonadales</taxon>
        <taxon>Colwelliaceae</taxon>
        <taxon>Thalassomonas</taxon>
    </lineage>
</organism>